<feature type="region of interest" description="Disordered" evidence="1">
    <location>
        <begin position="1"/>
        <end position="43"/>
    </location>
</feature>
<feature type="compositionally biased region" description="Polar residues" evidence="1">
    <location>
        <begin position="1"/>
        <end position="11"/>
    </location>
</feature>
<dbReference type="AlphaFoldDB" id="A0A2K3M051"/>
<evidence type="ECO:0000256" key="1">
    <source>
        <dbReference type="SAM" id="MobiDB-lite"/>
    </source>
</evidence>
<proteinExistence type="predicted"/>
<comment type="caution">
    <text evidence="2">The sequence shown here is derived from an EMBL/GenBank/DDBJ whole genome shotgun (WGS) entry which is preliminary data.</text>
</comment>
<protein>
    <submittedName>
        <fullName evidence="2">Uncharacterized protein</fullName>
    </submittedName>
</protein>
<sequence>MLLSGSHTCSSMAKEGDAAKAAEETMAKQRQDQDGYSPKEMST</sequence>
<reference evidence="2 3" key="1">
    <citation type="journal article" date="2014" name="Am. J. Bot.">
        <title>Genome assembly and annotation for red clover (Trifolium pratense; Fabaceae).</title>
        <authorList>
            <person name="Istvanek J."/>
            <person name="Jaros M."/>
            <person name="Krenek A."/>
            <person name="Repkova J."/>
        </authorList>
    </citation>
    <scope>NUCLEOTIDE SEQUENCE [LARGE SCALE GENOMIC DNA]</scope>
    <source>
        <strain evidence="3">cv. Tatra</strain>
        <tissue evidence="2">Young leaves</tissue>
    </source>
</reference>
<reference evidence="2 3" key="2">
    <citation type="journal article" date="2017" name="Front. Plant Sci.">
        <title>Gene Classification and Mining of Molecular Markers Useful in Red Clover (Trifolium pratense) Breeding.</title>
        <authorList>
            <person name="Istvanek J."/>
            <person name="Dluhosova J."/>
            <person name="Dluhos P."/>
            <person name="Patkova L."/>
            <person name="Nedelnik J."/>
            <person name="Repkova J."/>
        </authorList>
    </citation>
    <scope>NUCLEOTIDE SEQUENCE [LARGE SCALE GENOMIC DNA]</scope>
    <source>
        <strain evidence="3">cv. Tatra</strain>
        <tissue evidence="2">Young leaves</tissue>
    </source>
</reference>
<dbReference type="EMBL" id="ASHM01045737">
    <property type="protein sequence ID" value="PNX84164.1"/>
    <property type="molecule type" value="Genomic_DNA"/>
</dbReference>
<feature type="compositionally biased region" description="Basic and acidic residues" evidence="1">
    <location>
        <begin position="14"/>
        <end position="33"/>
    </location>
</feature>
<accession>A0A2K3M051</accession>
<dbReference type="Proteomes" id="UP000236291">
    <property type="component" value="Unassembled WGS sequence"/>
</dbReference>
<evidence type="ECO:0000313" key="3">
    <source>
        <dbReference type="Proteomes" id="UP000236291"/>
    </source>
</evidence>
<name>A0A2K3M051_TRIPR</name>
<organism evidence="2 3">
    <name type="scientific">Trifolium pratense</name>
    <name type="common">Red clover</name>
    <dbReference type="NCBI Taxonomy" id="57577"/>
    <lineage>
        <taxon>Eukaryota</taxon>
        <taxon>Viridiplantae</taxon>
        <taxon>Streptophyta</taxon>
        <taxon>Embryophyta</taxon>
        <taxon>Tracheophyta</taxon>
        <taxon>Spermatophyta</taxon>
        <taxon>Magnoliopsida</taxon>
        <taxon>eudicotyledons</taxon>
        <taxon>Gunneridae</taxon>
        <taxon>Pentapetalae</taxon>
        <taxon>rosids</taxon>
        <taxon>fabids</taxon>
        <taxon>Fabales</taxon>
        <taxon>Fabaceae</taxon>
        <taxon>Papilionoideae</taxon>
        <taxon>50 kb inversion clade</taxon>
        <taxon>NPAAA clade</taxon>
        <taxon>Hologalegina</taxon>
        <taxon>IRL clade</taxon>
        <taxon>Trifolieae</taxon>
        <taxon>Trifolium</taxon>
    </lineage>
</organism>
<evidence type="ECO:0000313" key="2">
    <source>
        <dbReference type="EMBL" id="PNX84164.1"/>
    </source>
</evidence>
<gene>
    <name evidence="2" type="ORF">L195_g040219</name>
</gene>